<feature type="compositionally biased region" description="Polar residues" evidence="1">
    <location>
        <begin position="67"/>
        <end position="78"/>
    </location>
</feature>
<feature type="region of interest" description="Disordered" evidence="1">
    <location>
        <begin position="36"/>
        <end position="95"/>
    </location>
</feature>
<evidence type="ECO:0000313" key="3">
    <source>
        <dbReference type="Proteomes" id="UP000254866"/>
    </source>
</evidence>
<dbReference type="GeneID" id="43598117"/>
<dbReference type="RefSeq" id="XP_031870491.1">
    <property type="nucleotide sequence ID" value="XM_032013891.1"/>
</dbReference>
<sequence length="107" mass="12003">MTSSAKRTKRGTSPDRVTPCSTQVFVHVHLHFHPWKASHHHEIDRTTPTPPPPPLPPPPPPYHLPPQEQQRQYTTENPANVLPLAHSPRRSLPAVPIVTGLEFPYPA</sequence>
<organism evidence="2 3">
    <name type="scientific">Venustampulla echinocandica</name>
    <dbReference type="NCBI Taxonomy" id="2656787"/>
    <lineage>
        <taxon>Eukaryota</taxon>
        <taxon>Fungi</taxon>
        <taxon>Dikarya</taxon>
        <taxon>Ascomycota</taxon>
        <taxon>Pezizomycotina</taxon>
        <taxon>Leotiomycetes</taxon>
        <taxon>Helotiales</taxon>
        <taxon>Pleuroascaceae</taxon>
        <taxon>Venustampulla</taxon>
    </lineage>
</organism>
<dbReference type="EMBL" id="NPIC01000003">
    <property type="protein sequence ID" value="RDL37835.1"/>
    <property type="molecule type" value="Genomic_DNA"/>
</dbReference>
<reference evidence="2 3" key="1">
    <citation type="journal article" date="2018" name="IMA Fungus">
        <title>IMA Genome-F 9: Draft genome sequence of Annulohypoxylon stygium, Aspergillus mulundensis, Berkeleyomyces basicola (syn. Thielaviopsis basicola), Ceratocystis smalleyi, two Cercospora beticola strains, Coleophoma cylindrospora, Fusarium fracticaudum, Phialophora cf. hyalina, and Morchella septimelata.</title>
        <authorList>
            <person name="Wingfield B.D."/>
            <person name="Bills G.F."/>
            <person name="Dong Y."/>
            <person name="Huang W."/>
            <person name="Nel W.J."/>
            <person name="Swalarsk-Parry B.S."/>
            <person name="Vaghefi N."/>
            <person name="Wilken P.M."/>
            <person name="An Z."/>
            <person name="de Beer Z.W."/>
            <person name="De Vos L."/>
            <person name="Chen L."/>
            <person name="Duong T.A."/>
            <person name="Gao Y."/>
            <person name="Hammerbacher A."/>
            <person name="Kikkert J.R."/>
            <person name="Li Y."/>
            <person name="Li H."/>
            <person name="Li K."/>
            <person name="Li Q."/>
            <person name="Liu X."/>
            <person name="Ma X."/>
            <person name="Naidoo K."/>
            <person name="Pethybridge S.J."/>
            <person name="Sun J."/>
            <person name="Steenkamp E.T."/>
            <person name="van der Nest M.A."/>
            <person name="van Wyk S."/>
            <person name="Wingfield M.J."/>
            <person name="Xiong C."/>
            <person name="Yue Q."/>
            <person name="Zhang X."/>
        </authorList>
    </citation>
    <scope>NUCLEOTIDE SEQUENCE [LARGE SCALE GENOMIC DNA]</scope>
    <source>
        <strain evidence="2 3">BP 5553</strain>
    </source>
</reference>
<gene>
    <name evidence="2" type="ORF">BP5553_05268</name>
</gene>
<proteinExistence type="predicted"/>
<comment type="caution">
    <text evidence="2">The sequence shown here is derived from an EMBL/GenBank/DDBJ whole genome shotgun (WGS) entry which is preliminary data.</text>
</comment>
<evidence type="ECO:0000313" key="2">
    <source>
        <dbReference type="EMBL" id="RDL37835.1"/>
    </source>
</evidence>
<keyword evidence="3" id="KW-1185">Reference proteome</keyword>
<dbReference type="Proteomes" id="UP000254866">
    <property type="component" value="Unassembled WGS sequence"/>
</dbReference>
<feature type="compositionally biased region" description="Pro residues" evidence="1">
    <location>
        <begin position="48"/>
        <end position="64"/>
    </location>
</feature>
<evidence type="ECO:0000256" key="1">
    <source>
        <dbReference type="SAM" id="MobiDB-lite"/>
    </source>
</evidence>
<dbReference type="AlphaFoldDB" id="A0A370TQM5"/>
<protein>
    <submittedName>
        <fullName evidence="2">Uncharacterized protein</fullName>
    </submittedName>
</protein>
<accession>A0A370TQM5</accession>
<name>A0A370TQM5_9HELO</name>